<feature type="region of interest" description="Disordered" evidence="1">
    <location>
        <begin position="181"/>
        <end position="213"/>
    </location>
</feature>
<feature type="compositionally biased region" description="Polar residues" evidence="1">
    <location>
        <begin position="284"/>
        <end position="294"/>
    </location>
</feature>
<dbReference type="InterPro" id="IPR024752">
    <property type="entry name" value="Myb/SANT-like_dom"/>
</dbReference>
<reference evidence="3 4" key="1">
    <citation type="journal article" date="2021" name="Nat. Commun.">
        <title>Incipient diploidization of the medicinal plant Perilla within 10,000 years.</title>
        <authorList>
            <person name="Zhang Y."/>
            <person name="Shen Q."/>
            <person name="Leng L."/>
            <person name="Zhang D."/>
            <person name="Chen S."/>
            <person name="Shi Y."/>
            <person name="Ning Z."/>
            <person name="Chen S."/>
        </authorList>
    </citation>
    <scope>NUCLEOTIDE SEQUENCE [LARGE SCALE GENOMIC DNA]</scope>
    <source>
        <strain evidence="4">cv. PC099</strain>
    </source>
</reference>
<sequence length="397" mass="44558">MGDAYSGQHERKGEDKAGRVMKKKWTPEEDAILIASLSELCNAGWKRENGIFKNGYTAALERKLRSRIPDCKIRASPHIESRLKLLKRQYDAITEMQGAAGMKWDNREKILICKDSNVWDEWVQSRPDAKGLRNKHFPYYNDLHFLFGNRGTRKGLNNDELDGDKVFDDEDNNGITNLMVDDSFEEDDRGNNEAFQSGSFEKEGDPTANNNGVSVDGANYSLIEHCKNRESLRDVTWNASNCNILPDHERASGPSEDSTGTNRSNDDNRSGDGIGRAEKRPRSPTINVLNKNTITSGSGSSELGELAKIFGTFLEKYQEHLSLLGEIVGKEAAAEKRTGEKRSRLNGELSKLPDLNLQARLRAASLIVTDPAKLDLFYSLSKEERREWVSMLLTGLI</sequence>
<dbReference type="EMBL" id="SDAM02000162">
    <property type="protein sequence ID" value="KAH6826677.1"/>
    <property type="molecule type" value="Genomic_DNA"/>
</dbReference>
<feature type="region of interest" description="Disordered" evidence="1">
    <location>
        <begin position="1"/>
        <end position="21"/>
    </location>
</feature>
<proteinExistence type="predicted"/>
<accession>A0AAD4P5L3</accession>
<protein>
    <recommendedName>
        <fullName evidence="2">Myb/SANT-like domain-containing protein</fullName>
    </recommendedName>
</protein>
<feature type="compositionally biased region" description="Basic and acidic residues" evidence="1">
    <location>
        <begin position="264"/>
        <end position="281"/>
    </location>
</feature>
<dbReference type="Pfam" id="PF12776">
    <property type="entry name" value="Myb_DNA-bind_3"/>
    <property type="match status" value="1"/>
</dbReference>
<gene>
    <name evidence="3" type="ORF">C2S53_002920</name>
</gene>
<evidence type="ECO:0000259" key="2">
    <source>
        <dbReference type="Pfam" id="PF12776"/>
    </source>
</evidence>
<dbReference type="Proteomes" id="UP001190926">
    <property type="component" value="Unassembled WGS sequence"/>
</dbReference>
<keyword evidence="4" id="KW-1185">Reference proteome</keyword>
<feature type="region of interest" description="Disordered" evidence="1">
    <location>
        <begin position="244"/>
        <end position="294"/>
    </location>
</feature>
<name>A0AAD4P5L3_PERFH</name>
<dbReference type="PANTHER" id="PTHR46250:SF15">
    <property type="entry name" value="OS01G0523800 PROTEIN"/>
    <property type="match status" value="1"/>
</dbReference>
<feature type="domain" description="Myb/SANT-like" evidence="2">
    <location>
        <begin position="24"/>
        <end position="121"/>
    </location>
</feature>
<dbReference type="PANTHER" id="PTHR46250">
    <property type="entry name" value="MYB/SANT-LIKE DNA-BINDING DOMAIN PROTEIN-RELATED"/>
    <property type="match status" value="1"/>
</dbReference>
<comment type="caution">
    <text evidence="3">The sequence shown here is derived from an EMBL/GenBank/DDBJ whole genome shotgun (WGS) entry which is preliminary data.</text>
</comment>
<dbReference type="AlphaFoldDB" id="A0AAD4P5L3"/>
<evidence type="ECO:0000313" key="4">
    <source>
        <dbReference type="Proteomes" id="UP001190926"/>
    </source>
</evidence>
<feature type="compositionally biased region" description="Basic and acidic residues" evidence="1">
    <location>
        <begin position="8"/>
        <end position="18"/>
    </location>
</feature>
<evidence type="ECO:0000313" key="3">
    <source>
        <dbReference type="EMBL" id="KAH6826677.1"/>
    </source>
</evidence>
<organism evidence="3 4">
    <name type="scientific">Perilla frutescens var. hirtella</name>
    <name type="common">Perilla citriodora</name>
    <name type="synonym">Perilla setoyensis</name>
    <dbReference type="NCBI Taxonomy" id="608512"/>
    <lineage>
        <taxon>Eukaryota</taxon>
        <taxon>Viridiplantae</taxon>
        <taxon>Streptophyta</taxon>
        <taxon>Embryophyta</taxon>
        <taxon>Tracheophyta</taxon>
        <taxon>Spermatophyta</taxon>
        <taxon>Magnoliopsida</taxon>
        <taxon>eudicotyledons</taxon>
        <taxon>Gunneridae</taxon>
        <taxon>Pentapetalae</taxon>
        <taxon>asterids</taxon>
        <taxon>lamiids</taxon>
        <taxon>Lamiales</taxon>
        <taxon>Lamiaceae</taxon>
        <taxon>Nepetoideae</taxon>
        <taxon>Elsholtzieae</taxon>
        <taxon>Perilla</taxon>
    </lineage>
</organism>
<evidence type="ECO:0000256" key="1">
    <source>
        <dbReference type="SAM" id="MobiDB-lite"/>
    </source>
</evidence>